<name>A0ABU0LM21_9HYPH</name>
<dbReference type="Gene3D" id="3.40.430.10">
    <property type="entry name" value="Dihydrofolate Reductase, subunit A"/>
    <property type="match status" value="1"/>
</dbReference>
<dbReference type="InterPro" id="IPR002734">
    <property type="entry name" value="RibDG_C"/>
</dbReference>
<dbReference type="EMBL" id="JAUSVR010000001">
    <property type="protein sequence ID" value="MDQ0509714.1"/>
    <property type="molecule type" value="Genomic_DNA"/>
</dbReference>
<dbReference type="PANTHER" id="PTHR38011:SF11">
    <property type="entry name" value="2,5-DIAMINO-6-RIBOSYLAMINO-4(3H)-PYRIMIDINONE 5'-PHOSPHATE REDUCTASE"/>
    <property type="match status" value="1"/>
</dbReference>
<dbReference type="Proteomes" id="UP001235094">
    <property type="component" value="Unassembled WGS sequence"/>
</dbReference>
<dbReference type="PANTHER" id="PTHR38011">
    <property type="entry name" value="DIHYDROFOLATE REDUCTASE FAMILY PROTEIN (AFU_ORTHOLOGUE AFUA_8G06820)"/>
    <property type="match status" value="1"/>
</dbReference>
<dbReference type="SUPFAM" id="SSF53597">
    <property type="entry name" value="Dihydrofolate reductase-like"/>
    <property type="match status" value="1"/>
</dbReference>
<sequence>MTIIRGFIAASLDGYIADRDGGIGWLAPFDEVDYGYAGFLAEIGTVVMGRGTFDVVAGFESGWPYAGKRGIVVTSTPLASAPAGVDTWHKGVPALIAHLRAQEGENAGGDIWLVGGGGLQAAFIEAGALDRLDLFVIPVLLGEGVPLFPKTLFPKTHFARTPAPPRALTLEASLRLDKGMVRLTYTLQRQ</sequence>
<feature type="domain" description="Bacterial bifunctional deaminase-reductase C-terminal" evidence="1">
    <location>
        <begin position="7"/>
        <end position="176"/>
    </location>
</feature>
<proteinExistence type="predicted"/>
<evidence type="ECO:0000313" key="3">
    <source>
        <dbReference type="Proteomes" id="UP001235094"/>
    </source>
</evidence>
<evidence type="ECO:0000259" key="1">
    <source>
        <dbReference type="Pfam" id="PF01872"/>
    </source>
</evidence>
<comment type="caution">
    <text evidence="2">The sequence shown here is derived from an EMBL/GenBank/DDBJ whole genome shotgun (WGS) entry which is preliminary data.</text>
</comment>
<dbReference type="RefSeq" id="WP_306888395.1">
    <property type="nucleotide sequence ID" value="NZ_JAUSVR010000001.1"/>
</dbReference>
<keyword evidence="3" id="KW-1185">Reference proteome</keyword>
<dbReference type="InterPro" id="IPR024072">
    <property type="entry name" value="DHFR-like_dom_sf"/>
</dbReference>
<dbReference type="InterPro" id="IPR050765">
    <property type="entry name" value="Riboflavin_Biosynth_HTPR"/>
</dbReference>
<organism evidence="2 3">
    <name type="scientific">Ancylobacter amanitiformis</name>
    <dbReference type="NCBI Taxonomy" id="217069"/>
    <lineage>
        <taxon>Bacteria</taxon>
        <taxon>Pseudomonadati</taxon>
        <taxon>Pseudomonadota</taxon>
        <taxon>Alphaproteobacteria</taxon>
        <taxon>Hyphomicrobiales</taxon>
        <taxon>Xanthobacteraceae</taxon>
        <taxon>Ancylobacter</taxon>
    </lineage>
</organism>
<gene>
    <name evidence="2" type="ORF">QOZ99_000591</name>
</gene>
<dbReference type="Pfam" id="PF01872">
    <property type="entry name" value="RibD_C"/>
    <property type="match status" value="1"/>
</dbReference>
<reference evidence="2 3" key="1">
    <citation type="submission" date="2023-07" db="EMBL/GenBank/DDBJ databases">
        <title>Genomic Encyclopedia of Type Strains, Phase IV (KMG-IV): sequencing the most valuable type-strain genomes for metagenomic binning, comparative biology and taxonomic classification.</title>
        <authorList>
            <person name="Goeker M."/>
        </authorList>
    </citation>
    <scope>NUCLEOTIDE SEQUENCE [LARGE SCALE GENOMIC DNA]</scope>
    <source>
        <strain evidence="2 3">DSM 15561</strain>
    </source>
</reference>
<accession>A0ABU0LM21</accession>
<protein>
    <submittedName>
        <fullName evidence="2">Dihydrofolate reductase</fullName>
    </submittedName>
</protein>
<evidence type="ECO:0000313" key="2">
    <source>
        <dbReference type="EMBL" id="MDQ0509714.1"/>
    </source>
</evidence>